<dbReference type="AlphaFoldDB" id="A0ABD5SIY5"/>
<name>A0ABD5SIY5_9EURY</name>
<dbReference type="Proteomes" id="UP001596442">
    <property type="component" value="Unassembled WGS sequence"/>
</dbReference>
<dbReference type="EMBL" id="JBHSWW010000627">
    <property type="protein sequence ID" value="MFC6755223.1"/>
    <property type="molecule type" value="Genomic_DNA"/>
</dbReference>
<comment type="caution">
    <text evidence="1">The sequence shown here is derived from an EMBL/GenBank/DDBJ whole genome shotgun (WGS) entry which is preliminary data.</text>
</comment>
<accession>A0ABD5SIY5</accession>
<reference evidence="1 2" key="1">
    <citation type="journal article" date="2019" name="Int. J. Syst. Evol. Microbiol.">
        <title>The Global Catalogue of Microorganisms (GCM) 10K type strain sequencing project: providing services to taxonomists for standard genome sequencing and annotation.</title>
        <authorList>
            <consortium name="The Broad Institute Genomics Platform"/>
            <consortium name="The Broad Institute Genome Sequencing Center for Infectious Disease"/>
            <person name="Wu L."/>
            <person name="Ma J."/>
        </authorList>
    </citation>
    <scope>NUCLEOTIDE SEQUENCE [LARGE SCALE GENOMIC DNA]</scope>
    <source>
        <strain evidence="1 2">CGMCC 1.3239</strain>
    </source>
</reference>
<sequence length="154" mass="16701">QPSLNSVNAIFQTLSQSLETGMGMGFGALLVPTANGQWLAKFQFDDQESPPIEQLPTANLLIKLSAKPAAILVNSDNRPAIIDQLPTHLVEKLGARELLLISIFLNTKLIAILLAAETDLAPPRVQTCKRLAQATQQAIARLAVQVQRQSAIKR</sequence>
<evidence type="ECO:0000313" key="2">
    <source>
        <dbReference type="Proteomes" id="UP001596442"/>
    </source>
</evidence>
<proteinExistence type="predicted"/>
<feature type="non-terminal residue" evidence="1">
    <location>
        <position position="1"/>
    </location>
</feature>
<keyword evidence="2" id="KW-1185">Reference proteome</keyword>
<evidence type="ECO:0000313" key="1">
    <source>
        <dbReference type="EMBL" id="MFC6755223.1"/>
    </source>
</evidence>
<gene>
    <name evidence="1" type="ORF">ACFQEU_17380</name>
</gene>
<evidence type="ECO:0008006" key="3">
    <source>
        <dbReference type="Google" id="ProtNLM"/>
    </source>
</evidence>
<dbReference type="RefSeq" id="WP_379784194.1">
    <property type="nucleotide sequence ID" value="NZ_JBHSWW010000627.1"/>
</dbReference>
<organism evidence="1 2">
    <name type="scientific">Halorubrum tibetense</name>
    <dbReference type="NCBI Taxonomy" id="175631"/>
    <lineage>
        <taxon>Archaea</taxon>
        <taxon>Methanobacteriati</taxon>
        <taxon>Methanobacteriota</taxon>
        <taxon>Stenosarchaea group</taxon>
        <taxon>Halobacteria</taxon>
        <taxon>Halobacteriales</taxon>
        <taxon>Haloferacaceae</taxon>
        <taxon>Halorubrum</taxon>
    </lineage>
</organism>
<protein>
    <recommendedName>
        <fullName evidence="3">GAF domain-containing protein</fullName>
    </recommendedName>
</protein>